<dbReference type="InterPro" id="IPR010255">
    <property type="entry name" value="Haem_peroxidase_sf"/>
</dbReference>
<evidence type="ECO:0000256" key="1">
    <source>
        <dbReference type="ARBA" id="ARBA00000189"/>
    </source>
</evidence>
<dbReference type="InterPro" id="IPR002016">
    <property type="entry name" value="Haem_peroxidase"/>
</dbReference>
<dbReference type="Proteomes" id="UP000825935">
    <property type="component" value="Chromosome 12"/>
</dbReference>
<keyword evidence="2" id="KW-0575">Peroxidase</keyword>
<evidence type="ECO:0000256" key="5">
    <source>
        <dbReference type="ARBA" id="ARBA00023004"/>
    </source>
</evidence>
<sequence length="98" mass="10809">MGGHTIGRAHCSSFAGRFTLADSILDPNFESKLESISPKASPRNMTNLDVVTPNTFDNQYQYSLASQRGLLASNPAQNFDSKLEQRCCSICFQSTFLL</sequence>
<protein>
    <recommendedName>
        <fullName evidence="8">Plant heme peroxidase family profile domain-containing protein</fullName>
    </recommendedName>
</protein>
<feature type="binding site" evidence="6">
    <location>
        <position position="49"/>
    </location>
    <ligand>
        <name>Ca(2+)</name>
        <dbReference type="ChEBI" id="CHEBI:29108"/>
        <label>2</label>
    </ligand>
</feature>
<feature type="binding site" evidence="6">
    <location>
        <position position="52"/>
    </location>
    <ligand>
        <name>Ca(2+)</name>
        <dbReference type="ChEBI" id="CHEBI:29108"/>
        <label>2</label>
    </ligand>
</feature>
<dbReference type="SUPFAM" id="SSF48113">
    <property type="entry name" value="Heme-dependent peroxidases"/>
    <property type="match status" value="1"/>
</dbReference>
<dbReference type="PANTHER" id="PTHR31517">
    <property type="match status" value="1"/>
</dbReference>
<comment type="caution">
    <text evidence="9">The sequence shown here is derived from an EMBL/GenBank/DDBJ whole genome shotgun (WGS) entry which is preliminary data.</text>
</comment>
<dbReference type="AlphaFoldDB" id="A0A8T2TLT7"/>
<dbReference type="InterPro" id="IPR000823">
    <property type="entry name" value="Peroxidase_pln"/>
</dbReference>
<reference evidence="9" key="1">
    <citation type="submission" date="2021-08" db="EMBL/GenBank/DDBJ databases">
        <title>WGS assembly of Ceratopteris richardii.</title>
        <authorList>
            <person name="Marchant D.B."/>
            <person name="Chen G."/>
            <person name="Jenkins J."/>
            <person name="Shu S."/>
            <person name="Leebens-Mack J."/>
            <person name="Grimwood J."/>
            <person name="Schmutz J."/>
            <person name="Soltis P."/>
            <person name="Soltis D."/>
            <person name="Chen Z.-H."/>
        </authorList>
    </citation>
    <scope>NUCLEOTIDE SEQUENCE</scope>
    <source>
        <strain evidence="9">Whitten #5841</strain>
        <tissue evidence="9">Leaf</tissue>
    </source>
</reference>
<evidence type="ECO:0000256" key="6">
    <source>
        <dbReference type="PIRSR" id="PIRSR600823-3"/>
    </source>
</evidence>
<comment type="cofactor">
    <cofactor evidence="6">
        <name>heme b</name>
        <dbReference type="ChEBI" id="CHEBI:60344"/>
    </cofactor>
    <text evidence="6">Binds 1 heme b (iron(II)-protoporphyrin IX) group per subunit.</text>
</comment>
<evidence type="ECO:0000259" key="8">
    <source>
        <dbReference type="PROSITE" id="PS50873"/>
    </source>
</evidence>
<dbReference type="GO" id="GO:0046872">
    <property type="term" value="F:metal ion binding"/>
    <property type="evidence" value="ECO:0007669"/>
    <property type="project" value="UniProtKB-KW"/>
</dbReference>
<dbReference type="PROSITE" id="PS50873">
    <property type="entry name" value="PEROXIDASE_4"/>
    <property type="match status" value="1"/>
</dbReference>
<keyword evidence="5 6" id="KW-0408">Iron</keyword>
<dbReference type="Gene3D" id="1.10.420.10">
    <property type="entry name" value="Peroxidase, domain 2"/>
    <property type="match status" value="1"/>
</dbReference>
<keyword evidence="10" id="KW-1185">Reference proteome</keyword>
<evidence type="ECO:0000256" key="3">
    <source>
        <dbReference type="ARBA" id="ARBA00022617"/>
    </source>
</evidence>
<proteinExistence type="inferred from homology"/>
<keyword evidence="2" id="KW-0560">Oxidoreductase</keyword>
<evidence type="ECO:0000313" key="10">
    <source>
        <dbReference type="Proteomes" id="UP000825935"/>
    </source>
</evidence>
<dbReference type="EMBL" id="CM035417">
    <property type="protein sequence ID" value="KAH7423380.1"/>
    <property type="molecule type" value="Genomic_DNA"/>
</dbReference>
<comment type="cofactor">
    <cofactor evidence="6">
        <name>Ca(2+)</name>
        <dbReference type="ChEBI" id="CHEBI:29108"/>
    </cofactor>
    <text evidence="6">Binds 2 calcium ions per subunit.</text>
</comment>
<evidence type="ECO:0000256" key="7">
    <source>
        <dbReference type="RuleBase" id="RU004241"/>
    </source>
</evidence>
<keyword evidence="3" id="KW-0349">Heme</keyword>
<keyword evidence="4 6" id="KW-0479">Metal-binding</keyword>
<evidence type="ECO:0000256" key="4">
    <source>
        <dbReference type="ARBA" id="ARBA00022723"/>
    </source>
</evidence>
<dbReference type="EMBL" id="CM035417">
    <property type="protein sequence ID" value="KAH7423381.1"/>
    <property type="molecule type" value="Genomic_DNA"/>
</dbReference>
<comment type="similarity">
    <text evidence="7">Belongs to the peroxidase family.</text>
</comment>
<keyword evidence="6" id="KW-0106">Calcium</keyword>
<comment type="catalytic activity">
    <reaction evidence="1">
        <text>2 a phenolic donor + H2O2 = 2 a phenolic radical donor + 2 H2O</text>
        <dbReference type="Rhea" id="RHEA:56136"/>
        <dbReference type="ChEBI" id="CHEBI:15377"/>
        <dbReference type="ChEBI" id="CHEBI:16240"/>
        <dbReference type="ChEBI" id="CHEBI:139520"/>
        <dbReference type="ChEBI" id="CHEBI:139521"/>
        <dbReference type="EC" id="1.11.1.7"/>
    </reaction>
</comment>
<feature type="binding site" evidence="6">
    <location>
        <position position="57"/>
    </location>
    <ligand>
        <name>Ca(2+)</name>
        <dbReference type="ChEBI" id="CHEBI:29108"/>
        <label>2</label>
    </ligand>
</feature>
<feature type="binding site" evidence="6">
    <location>
        <position position="5"/>
    </location>
    <ligand>
        <name>Ca(2+)</name>
        <dbReference type="ChEBI" id="CHEBI:29108"/>
        <label>2</label>
    </ligand>
</feature>
<evidence type="ECO:0000313" key="9">
    <source>
        <dbReference type="EMBL" id="KAH7423380.1"/>
    </source>
</evidence>
<feature type="binding site" description="axial binding residue" evidence="6">
    <location>
        <position position="4"/>
    </location>
    <ligand>
        <name>heme b</name>
        <dbReference type="ChEBI" id="CHEBI:60344"/>
    </ligand>
    <ligandPart>
        <name>Fe</name>
        <dbReference type="ChEBI" id="CHEBI:18248"/>
    </ligandPart>
</feature>
<gene>
    <name evidence="9" type="ORF">KP509_12G052600</name>
</gene>
<feature type="domain" description="Plant heme peroxidase family profile" evidence="8">
    <location>
        <begin position="1"/>
        <end position="98"/>
    </location>
</feature>
<organism evidence="9 10">
    <name type="scientific">Ceratopteris richardii</name>
    <name type="common">Triangle waterfern</name>
    <dbReference type="NCBI Taxonomy" id="49495"/>
    <lineage>
        <taxon>Eukaryota</taxon>
        <taxon>Viridiplantae</taxon>
        <taxon>Streptophyta</taxon>
        <taxon>Embryophyta</taxon>
        <taxon>Tracheophyta</taxon>
        <taxon>Polypodiopsida</taxon>
        <taxon>Polypodiidae</taxon>
        <taxon>Polypodiales</taxon>
        <taxon>Pteridineae</taxon>
        <taxon>Pteridaceae</taxon>
        <taxon>Parkerioideae</taxon>
        <taxon>Ceratopteris</taxon>
    </lineage>
</organism>
<dbReference type="GO" id="GO:0140825">
    <property type="term" value="F:lactoperoxidase activity"/>
    <property type="evidence" value="ECO:0007669"/>
    <property type="project" value="UniProtKB-EC"/>
</dbReference>
<dbReference type="GO" id="GO:0006979">
    <property type="term" value="P:response to oxidative stress"/>
    <property type="evidence" value="ECO:0007669"/>
    <property type="project" value="InterPro"/>
</dbReference>
<evidence type="ECO:0000256" key="2">
    <source>
        <dbReference type="ARBA" id="ARBA00022559"/>
    </source>
</evidence>
<dbReference type="PANTHER" id="PTHR31517:SF84">
    <property type="entry name" value="PEROXIDASE"/>
    <property type="match status" value="1"/>
</dbReference>
<dbReference type="GO" id="GO:0020037">
    <property type="term" value="F:heme binding"/>
    <property type="evidence" value="ECO:0007669"/>
    <property type="project" value="InterPro"/>
</dbReference>
<name>A0A8T2TLT7_CERRI</name>
<dbReference type="OrthoDB" id="2113341at2759"/>
<accession>A0A8T2TLT7</accession>
<dbReference type="Pfam" id="PF00141">
    <property type="entry name" value="peroxidase"/>
    <property type="match status" value="1"/>
</dbReference>